<evidence type="ECO:0000313" key="10">
    <source>
        <dbReference type="EMBL" id="SPP25921.1"/>
    </source>
</evidence>
<dbReference type="EMBL" id="CP023483">
    <property type="protein sequence ID" value="ATF26454.1"/>
    <property type="molecule type" value="Genomic_DNA"/>
</dbReference>
<feature type="transmembrane region" description="Helical" evidence="7">
    <location>
        <begin position="300"/>
        <end position="319"/>
    </location>
</feature>
<evidence type="ECO:0000259" key="8">
    <source>
        <dbReference type="PROSITE" id="PS50850"/>
    </source>
</evidence>
<dbReference type="GO" id="GO:0005886">
    <property type="term" value="C:plasma membrane"/>
    <property type="evidence" value="ECO:0007669"/>
    <property type="project" value="UniProtKB-SubCell"/>
</dbReference>
<dbReference type="InterPro" id="IPR036259">
    <property type="entry name" value="MFS_trans_sf"/>
</dbReference>
<keyword evidence="3" id="KW-1003">Cell membrane</keyword>
<dbReference type="OrthoDB" id="9793283at2"/>
<dbReference type="Gene3D" id="1.20.1250.20">
    <property type="entry name" value="MFS general substrate transporter like domains"/>
    <property type="match status" value="1"/>
</dbReference>
<evidence type="ECO:0000313" key="11">
    <source>
        <dbReference type="Proteomes" id="UP000243591"/>
    </source>
</evidence>
<gene>
    <name evidence="10" type="ORF">BTBSAS_10181</name>
    <name evidence="9" type="ORF">CNY62_08695</name>
</gene>
<feature type="transmembrane region" description="Helical" evidence="7">
    <location>
        <begin position="389"/>
        <end position="407"/>
    </location>
</feature>
<feature type="transmembrane region" description="Helical" evidence="7">
    <location>
        <begin position="97"/>
        <end position="117"/>
    </location>
</feature>
<dbReference type="SUPFAM" id="SSF103473">
    <property type="entry name" value="MFS general substrate transporter"/>
    <property type="match status" value="1"/>
</dbReference>
<reference evidence="10" key="3">
    <citation type="submission" date="2018-04" db="EMBL/GenBank/DDBJ databases">
        <authorList>
            <person name="Go L.Y."/>
            <person name="Mitchell J.A."/>
        </authorList>
    </citation>
    <scope>NUCLEOTIDE SEQUENCE</scope>
    <source>
        <strain evidence="10">BSAS1 3</strain>
    </source>
</reference>
<name>A0A1D2LE94_BROTH</name>
<evidence type="ECO:0000256" key="2">
    <source>
        <dbReference type="ARBA" id="ARBA00022448"/>
    </source>
</evidence>
<feature type="transmembrane region" description="Helical" evidence="7">
    <location>
        <begin position="167"/>
        <end position="186"/>
    </location>
</feature>
<reference evidence="12" key="2">
    <citation type="submission" date="2018-04" db="EMBL/GenBank/DDBJ databases">
        <authorList>
            <person name="Illikoud N."/>
        </authorList>
    </citation>
    <scope>NUCLEOTIDE SEQUENCE [LARGE SCALE GENOMIC DNA]</scope>
</reference>
<evidence type="ECO:0000256" key="5">
    <source>
        <dbReference type="ARBA" id="ARBA00022989"/>
    </source>
</evidence>
<dbReference type="CDD" id="cd17329">
    <property type="entry name" value="MFS_MdtH_MDR_like"/>
    <property type="match status" value="1"/>
</dbReference>
<organism evidence="9 11">
    <name type="scientific">Brochothrix thermosphacta</name>
    <name type="common">Microbacterium thermosphactum</name>
    <dbReference type="NCBI Taxonomy" id="2756"/>
    <lineage>
        <taxon>Bacteria</taxon>
        <taxon>Bacillati</taxon>
        <taxon>Bacillota</taxon>
        <taxon>Bacilli</taxon>
        <taxon>Bacillales</taxon>
        <taxon>Listeriaceae</taxon>
        <taxon>Brochothrix</taxon>
    </lineage>
</organism>
<sequence length="417" mass="46228">MRYSEWDVNLKVRLYGEAFVDISFWMIFPFLTLYFSETLGRTTAGILLITSQLITAFTGLLGGFLADKFGRKRMLIVAISGEIMCFVLFAFARSSLINSPLLVLIAFTGVSIAGSFYQPAAQAMIADVVPEKHRAYVFSIFFTMLNIAVVVGPLLGAVLYINYPVQSVIVIIILESILLLALVKLTHETAPSVLGKEPAPKQTIGAVLKEQFASYKVVLRDKLFLMFIIAGILTMQTIMQIDMLFPIYIKEVIPTTVNFLTMTLNAEQVFAITLAINGFIVALTAIAVTKWMSRYKEGLVFVLSCIFYAVGLIIFGSSISVWQFIIAMIVFSIAEVMVVGFQQSFVARIAPIDNRAMYFSASGLRNTIGRVIAPLMVTISVGIGYFPTFVVMAILALISGVIYHFVFKMEQRKLTTE</sequence>
<feature type="transmembrane region" description="Helical" evidence="7">
    <location>
        <begin position="46"/>
        <end position="66"/>
    </location>
</feature>
<evidence type="ECO:0000313" key="9">
    <source>
        <dbReference type="EMBL" id="ATF26454.1"/>
    </source>
</evidence>
<evidence type="ECO:0000256" key="3">
    <source>
        <dbReference type="ARBA" id="ARBA00022475"/>
    </source>
</evidence>
<comment type="subcellular location">
    <subcellularLocation>
        <location evidence="1">Cell membrane</location>
        <topology evidence="1">Multi-pass membrane protein</topology>
    </subcellularLocation>
</comment>
<reference evidence="9 11" key="1">
    <citation type="submission" date="2017-09" db="EMBL/GenBank/DDBJ databases">
        <title>Complete Genome Sequences of Two Strains of the Meat Spoilage Bacterium Brochothrix thermosphacta Isolated from Ground Chicken.</title>
        <authorList>
            <person name="Paoli G.C."/>
            <person name="Wijey C."/>
            <person name="Chen C.-Y."/>
            <person name="Nguyen L."/>
            <person name="Yan X."/>
            <person name="Irwin P.L."/>
        </authorList>
    </citation>
    <scope>NUCLEOTIDE SEQUENCE [LARGE SCALE GENOMIC DNA]</scope>
    <source>
        <strain evidence="9 11">BI</strain>
    </source>
</reference>
<dbReference type="AlphaFoldDB" id="A0A1D2LE94"/>
<feature type="transmembrane region" description="Helical" evidence="7">
    <location>
        <begin position="73"/>
        <end position="91"/>
    </location>
</feature>
<dbReference type="InterPro" id="IPR020846">
    <property type="entry name" value="MFS_dom"/>
</dbReference>
<feature type="transmembrane region" description="Helical" evidence="7">
    <location>
        <begin position="223"/>
        <end position="249"/>
    </location>
</feature>
<dbReference type="Proteomes" id="UP000270190">
    <property type="component" value="Unassembled WGS sequence"/>
</dbReference>
<feature type="domain" description="Major facilitator superfamily (MFS) profile" evidence="8">
    <location>
        <begin position="1"/>
        <end position="411"/>
    </location>
</feature>
<proteinExistence type="predicted"/>
<keyword evidence="6 7" id="KW-0472">Membrane</keyword>
<dbReference type="PROSITE" id="PS00216">
    <property type="entry name" value="SUGAR_TRANSPORT_1"/>
    <property type="match status" value="1"/>
</dbReference>
<dbReference type="GO" id="GO:0022857">
    <property type="term" value="F:transmembrane transporter activity"/>
    <property type="evidence" value="ECO:0007669"/>
    <property type="project" value="InterPro"/>
</dbReference>
<dbReference type="Proteomes" id="UP000243591">
    <property type="component" value="Chromosome"/>
</dbReference>
<keyword evidence="5 7" id="KW-1133">Transmembrane helix</keyword>
<protein>
    <submittedName>
        <fullName evidence="9">MFS transporter</fullName>
    </submittedName>
</protein>
<feature type="transmembrane region" description="Helical" evidence="7">
    <location>
        <begin position="325"/>
        <end position="346"/>
    </location>
</feature>
<keyword evidence="4 7" id="KW-0812">Transmembrane</keyword>
<accession>A0A1D2LE94</accession>
<feature type="transmembrane region" description="Helical" evidence="7">
    <location>
        <begin position="137"/>
        <end position="161"/>
    </location>
</feature>
<dbReference type="KEGG" id="bths:CNY62_08695"/>
<dbReference type="Pfam" id="PF07690">
    <property type="entry name" value="MFS_1"/>
    <property type="match status" value="1"/>
</dbReference>
<feature type="transmembrane region" description="Helical" evidence="7">
    <location>
        <begin position="367"/>
        <end position="383"/>
    </location>
</feature>
<evidence type="ECO:0000256" key="1">
    <source>
        <dbReference type="ARBA" id="ARBA00004651"/>
    </source>
</evidence>
<feature type="transmembrane region" description="Helical" evidence="7">
    <location>
        <begin position="12"/>
        <end position="34"/>
    </location>
</feature>
<dbReference type="PANTHER" id="PTHR23517:SF3">
    <property type="entry name" value="INTEGRAL MEMBRANE TRANSPORT PROTEIN"/>
    <property type="match status" value="1"/>
</dbReference>
<feature type="transmembrane region" description="Helical" evidence="7">
    <location>
        <begin position="269"/>
        <end position="288"/>
    </location>
</feature>
<dbReference type="PANTHER" id="PTHR23517">
    <property type="entry name" value="RESISTANCE PROTEIN MDTM, PUTATIVE-RELATED-RELATED"/>
    <property type="match status" value="1"/>
</dbReference>
<evidence type="ECO:0000256" key="4">
    <source>
        <dbReference type="ARBA" id="ARBA00022692"/>
    </source>
</evidence>
<dbReference type="InterPro" id="IPR011701">
    <property type="entry name" value="MFS"/>
</dbReference>
<dbReference type="STRING" id="2756.BFR44_08605"/>
<dbReference type="PROSITE" id="PS50850">
    <property type="entry name" value="MFS"/>
    <property type="match status" value="1"/>
</dbReference>
<evidence type="ECO:0000256" key="6">
    <source>
        <dbReference type="ARBA" id="ARBA00023136"/>
    </source>
</evidence>
<dbReference type="InterPro" id="IPR050171">
    <property type="entry name" value="MFS_Transporters"/>
</dbReference>
<dbReference type="InterPro" id="IPR005829">
    <property type="entry name" value="Sugar_transporter_CS"/>
</dbReference>
<dbReference type="EMBL" id="OUNC01000001">
    <property type="protein sequence ID" value="SPP25921.1"/>
    <property type="molecule type" value="Genomic_DNA"/>
</dbReference>
<dbReference type="RefSeq" id="WP_029090658.1">
    <property type="nucleotide sequence ID" value="NZ_CBCPHX010000002.1"/>
</dbReference>
<keyword evidence="11" id="KW-1185">Reference proteome</keyword>
<evidence type="ECO:0000313" key="12">
    <source>
        <dbReference type="Proteomes" id="UP000270190"/>
    </source>
</evidence>
<evidence type="ECO:0000256" key="7">
    <source>
        <dbReference type="SAM" id="Phobius"/>
    </source>
</evidence>
<keyword evidence="2" id="KW-0813">Transport</keyword>